<proteinExistence type="predicted"/>
<dbReference type="EMBL" id="CP010027">
    <property type="protein sequence ID" value="AJZ63660.1"/>
    <property type="molecule type" value="Genomic_DNA"/>
</dbReference>
<evidence type="ECO:0008006" key="3">
    <source>
        <dbReference type="Google" id="ProtNLM"/>
    </source>
</evidence>
<name>A0AAU8TBK1_9BURK</name>
<evidence type="ECO:0000313" key="2">
    <source>
        <dbReference type="Proteomes" id="UP000032614"/>
    </source>
</evidence>
<accession>A0AAU8TBK1</accession>
<sequence length="59" mass="6429">MGRIVHYIHDNRNAHRLGNGGARSVFSRSPRDYAFHLPSDLFACAAAAFNASAGFALPR</sequence>
<dbReference type="Proteomes" id="UP000032614">
    <property type="component" value="Chromosome 2"/>
</dbReference>
<dbReference type="AlphaFoldDB" id="A0AAU8TBK1"/>
<protein>
    <recommendedName>
        <fullName evidence="3">Transposase</fullName>
    </recommendedName>
</protein>
<organism evidence="1 2">
    <name type="scientific">Paraburkholderia fungorum</name>
    <dbReference type="NCBI Taxonomy" id="134537"/>
    <lineage>
        <taxon>Bacteria</taxon>
        <taxon>Pseudomonadati</taxon>
        <taxon>Pseudomonadota</taxon>
        <taxon>Betaproteobacteria</taxon>
        <taxon>Burkholderiales</taxon>
        <taxon>Burkholderiaceae</taxon>
        <taxon>Paraburkholderia</taxon>
    </lineage>
</organism>
<dbReference type="KEGG" id="bfn:OI25_6123"/>
<evidence type="ECO:0000313" key="1">
    <source>
        <dbReference type="EMBL" id="AJZ63660.1"/>
    </source>
</evidence>
<gene>
    <name evidence="1" type="ORF">OI25_6123</name>
</gene>
<reference evidence="1 2" key="1">
    <citation type="journal article" date="2015" name="Genome Announc.">
        <title>Complete genome sequences for 59 burkholderia isolates, both pathogenic and near neighbor.</title>
        <authorList>
            <person name="Johnson S.L."/>
            <person name="Bishop-Lilly K.A."/>
            <person name="Ladner J.T."/>
            <person name="Daligault H.E."/>
            <person name="Davenport K.W."/>
            <person name="Jaissle J."/>
            <person name="Frey K.G."/>
            <person name="Koroleva G.I."/>
            <person name="Bruce D.C."/>
            <person name="Coyne S.R."/>
            <person name="Broomall S.M."/>
            <person name="Li P.E."/>
            <person name="Teshima H."/>
            <person name="Gibbons H.S."/>
            <person name="Palacios G.F."/>
            <person name="Rosenzweig C.N."/>
            <person name="Redden C.L."/>
            <person name="Xu Y."/>
            <person name="Minogue T.D."/>
            <person name="Chain P.S."/>
        </authorList>
    </citation>
    <scope>NUCLEOTIDE SEQUENCE [LARGE SCALE GENOMIC DNA]</scope>
    <source>
        <strain evidence="1 2">ATCC BAA-463</strain>
    </source>
</reference>